<dbReference type="InterPro" id="IPR027417">
    <property type="entry name" value="P-loop_NTPase"/>
</dbReference>
<reference evidence="1 2" key="1">
    <citation type="submission" date="2021-12" db="EMBL/GenBank/DDBJ databases">
        <title>High titer production of polyol ester of fatty acids by Rhodotorula paludigena BS15 towards product separation-free biomass refinery.</title>
        <authorList>
            <person name="Mano J."/>
            <person name="Ono H."/>
            <person name="Tanaka T."/>
            <person name="Naito K."/>
            <person name="Sushida H."/>
            <person name="Ike M."/>
            <person name="Tokuyasu K."/>
            <person name="Kitaoka M."/>
        </authorList>
    </citation>
    <scope>NUCLEOTIDE SEQUENCE [LARGE SCALE GENOMIC DNA]</scope>
    <source>
        <strain evidence="1 2">BS15</strain>
    </source>
</reference>
<dbReference type="Proteomes" id="UP001342314">
    <property type="component" value="Unassembled WGS sequence"/>
</dbReference>
<accession>A0AAV5GLQ2</accession>
<name>A0AAV5GLQ2_9BASI</name>
<dbReference type="SUPFAM" id="SSF52540">
    <property type="entry name" value="P-loop containing nucleoside triphosphate hydrolases"/>
    <property type="match status" value="1"/>
</dbReference>
<dbReference type="AlphaFoldDB" id="A0AAV5GLQ2"/>
<comment type="caution">
    <text evidence="1">The sequence shown here is derived from an EMBL/GenBank/DDBJ whole genome shotgun (WGS) entry which is preliminary data.</text>
</comment>
<evidence type="ECO:0000313" key="2">
    <source>
        <dbReference type="Proteomes" id="UP001342314"/>
    </source>
</evidence>
<organism evidence="1 2">
    <name type="scientific">Rhodotorula paludigena</name>
    <dbReference type="NCBI Taxonomy" id="86838"/>
    <lineage>
        <taxon>Eukaryota</taxon>
        <taxon>Fungi</taxon>
        <taxon>Dikarya</taxon>
        <taxon>Basidiomycota</taxon>
        <taxon>Pucciniomycotina</taxon>
        <taxon>Microbotryomycetes</taxon>
        <taxon>Sporidiobolales</taxon>
        <taxon>Sporidiobolaceae</taxon>
        <taxon>Rhodotorula</taxon>
    </lineage>
</organism>
<proteinExistence type="predicted"/>
<sequence>MSLSNESKEYLDQYKAAPPVPPRWLDLHAKFWAGGQAGGATTADVVHLVSSIDKRLDWPIMIRPDYLQVWAGVLDRLKRSSARATVLRGQPGVGKSLCLRFLAVACCEMGQPFLFTTTARREQFYPLFTSEGVRMVADFQVAELSFDSHRLLILCDAVGPDPVDPIIYNSGIGDSYLVLASLPNVNRYKELAKETCADYYIFQFWHHAETANLLRLIHHHYTAADSSSVPVRITSLSPPHPSLLAPPTPALTATAPSAVSNAVEEDDIMDDALEGGAGLTRLERLLSEEIIGWYRQEWRALRRTSYDPIQLYYILTPTARNILGSYSVNGPLDPSRDLLGHIDLSRLVSNLPRAYSAALEGRPIDDTDQGHGFHTLFVEEPAQPFTFSPSPSVLIKLPPALRPLIVSGFSALEAQQQIALLGQAKSIPAIKCDETLRRPTTPSS</sequence>
<gene>
    <name evidence="1" type="ORF">Rhopal_003418-T1</name>
</gene>
<protein>
    <submittedName>
        <fullName evidence="1">Uncharacterized protein</fullName>
    </submittedName>
</protein>
<evidence type="ECO:0000313" key="1">
    <source>
        <dbReference type="EMBL" id="GJN90407.1"/>
    </source>
</evidence>
<keyword evidence="2" id="KW-1185">Reference proteome</keyword>
<dbReference type="EMBL" id="BQKY01000006">
    <property type="protein sequence ID" value="GJN90407.1"/>
    <property type="molecule type" value="Genomic_DNA"/>
</dbReference>